<reference evidence="2 3" key="1">
    <citation type="journal article" date="2013" name="Curr. Biol.">
        <title>The Genome of the Foraminiferan Reticulomyxa filosa.</title>
        <authorList>
            <person name="Glockner G."/>
            <person name="Hulsmann N."/>
            <person name="Schleicher M."/>
            <person name="Noegel A.A."/>
            <person name="Eichinger L."/>
            <person name="Gallinger C."/>
            <person name="Pawlowski J."/>
            <person name="Sierra R."/>
            <person name="Euteneuer U."/>
            <person name="Pillet L."/>
            <person name="Moustafa A."/>
            <person name="Platzer M."/>
            <person name="Groth M."/>
            <person name="Szafranski K."/>
            <person name="Schliwa M."/>
        </authorList>
    </citation>
    <scope>NUCLEOTIDE SEQUENCE [LARGE SCALE GENOMIC DNA]</scope>
</reference>
<comment type="caution">
    <text evidence="2">The sequence shown here is derived from an EMBL/GenBank/DDBJ whole genome shotgun (WGS) entry which is preliminary data.</text>
</comment>
<dbReference type="EMBL" id="ASPP01011899">
    <property type="protein sequence ID" value="ETO21147.1"/>
    <property type="molecule type" value="Genomic_DNA"/>
</dbReference>
<dbReference type="Proteomes" id="UP000023152">
    <property type="component" value="Unassembled WGS sequence"/>
</dbReference>
<organism evidence="2 3">
    <name type="scientific">Reticulomyxa filosa</name>
    <dbReference type="NCBI Taxonomy" id="46433"/>
    <lineage>
        <taxon>Eukaryota</taxon>
        <taxon>Sar</taxon>
        <taxon>Rhizaria</taxon>
        <taxon>Retaria</taxon>
        <taxon>Foraminifera</taxon>
        <taxon>Monothalamids</taxon>
        <taxon>Reticulomyxidae</taxon>
        <taxon>Reticulomyxa</taxon>
    </lineage>
</organism>
<evidence type="ECO:0000313" key="2">
    <source>
        <dbReference type="EMBL" id="ETO21147.1"/>
    </source>
</evidence>
<sequence length="383" mass="44217">MAQSTVNRQATEAIGELEGTATAATAKQEKPIEASARDAKQLQKPSHIWNMLLSWSDQDVCNMFSCFDEISRCQITEPTRKVVRLQKKKRGLLCQKKDAFFFLHDNSNSDIVSSNLRHADYVFTALSILDRFAVFIFTSSKSVRVAMYFDLSTIVQPFYQGSILLGEDSLFVFKYCPNMERSHPNNLAEMEQQVDKFMFEFDRLMALRCKQYKENTPYHMRGWIQTKGEDEFKTVHYPSKFLWKKYRGVDLLNSKELADTLKSTEIAKFGQCKWTKATGENVGYCSPDQFPPKKPLCNIRNNLLRPSRSVASIGYIKKLNIQSKNYLISKNEKFQTYLIHSAFVLIFCLLVCYFGIELNCTTLFYCILSMCHCNLSVQTNQKI</sequence>
<keyword evidence="1" id="KW-0472">Membrane</keyword>
<proteinExistence type="predicted"/>
<evidence type="ECO:0000313" key="3">
    <source>
        <dbReference type="Proteomes" id="UP000023152"/>
    </source>
</evidence>
<keyword evidence="3" id="KW-1185">Reference proteome</keyword>
<keyword evidence="1" id="KW-0812">Transmembrane</keyword>
<protein>
    <submittedName>
        <fullName evidence="2">Uncharacterized protein</fullName>
    </submittedName>
</protein>
<feature type="transmembrane region" description="Helical" evidence="1">
    <location>
        <begin position="337"/>
        <end position="356"/>
    </location>
</feature>
<gene>
    <name evidence="2" type="ORF">RFI_16057</name>
</gene>
<evidence type="ECO:0000256" key="1">
    <source>
        <dbReference type="SAM" id="Phobius"/>
    </source>
</evidence>
<accession>X6N761</accession>
<name>X6N761_RETFI</name>
<dbReference type="AlphaFoldDB" id="X6N761"/>
<keyword evidence="1" id="KW-1133">Transmembrane helix</keyword>